<gene>
    <name evidence="1" type="primary">arxD</name>
    <name evidence="1" type="ORF">SCD_n03113</name>
</gene>
<dbReference type="Pfam" id="PF02613">
    <property type="entry name" value="Nitrate_red_del"/>
    <property type="match status" value="1"/>
</dbReference>
<evidence type="ECO:0000313" key="2">
    <source>
        <dbReference type="Proteomes" id="UP000015559"/>
    </source>
</evidence>
<evidence type="ECO:0000313" key="1">
    <source>
        <dbReference type="EMBL" id="BAN36912.1"/>
    </source>
</evidence>
<dbReference type="AlphaFoldDB" id="S6B9B9"/>
<dbReference type="Proteomes" id="UP000015559">
    <property type="component" value="Plasmid pSCD"/>
</dbReference>
<geneLocation type="plasmid" evidence="1 2">
    <name>pSCD</name>
</geneLocation>
<protein>
    <submittedName>
        <fullName evidence="1">Uncharacterized protein</fullName>
    </submittedName>
</protein>
<sequence>MDAMNNSFSPRAELWQCLAQAFLPPRGEILSRALREDLADDLEYLATTLSMDLSEAITEARDALFHADAESLLPTYSSLFLVPPIPAKLNAGIYLDGTLLGPNAKMLAEIYYRHGVEQSLDMHDTPDHVATILEFLALLFHRADTAGPDILEPILDDREAIRGLLRRILPEIAARVSEIERERELPPVYSALLGVVESALRDEQCVFFSAAVKDERESAHRYFSKRATAADLVSCKQCGKAIATARELKVIIDRLQQCGLPTDHLELCPDCRDSTQGWKPGKTDFNLPGFR</sequence>
<dbReference type="InterPro" id="IPR036411">
    <property type="entry name" value="TorD-like_sf"/>
</dbReference>
<accession>S6B9B9</accession>
<name>S6B9B9_SULDS</name>
<dbReference type="SUPFAM" id="SSF89155">
    <property type="entry name" value="TorD-like"/>
    <property type="match status" value="1"/>
</dbReference>
<dbReference type="KEGG" id="sdr:SCD_n03113"/>
<dbReference type="EMBL" id="AP013067">
    <property type="protein sequence ID" value="BAN36912.1"/>
    <property type="molecule type" value="Genomic_DNA"/>
</dbReference>
<dbReference type="Gene3D" id="1.10.3480.10">
    <property type="entry name" value="TorD-like"/>
    <property type="match status" value="1"/>
</dbReference>
<reference evidence="1 2" key="1">
    <citation type="journal article" date="2012" name="Appl. Environ. Microbiol.">
        <title>Draft genome sequence of a psychrotolerant sulfur-oxidizing bacterium, Sulfuricella denitrificans skB26, and proteomic insights into cold adaptation.</title>
        <authorList>
            <person name="Watanabe T."/>
            <person name="Kojima H."/>
            <person name="Fukui M."/>
        </authorList>
    </citation>
    <scope>NUCLEOTIDE SEQUENCE [LARGE SCALE GENOMIC DNA]</scope>
    <source>
        <strain evidence="2">skB26</strain>
        <plasmid evidence="1 2">pSCD</plasmid>
    </source>
</reference>
<keyword evidence="2" id="KW-1185">Reference proteome</keyword>
<dbReference type="InterPro" id="IPR020945">
    <property type="entry name" value="DMSO/NO3_reduct_chaperone"/>
</dbReference>
<keyword evidence="1" id="KW-0614">Plasmid</keyword>
<organism evidence="1 2">
    <name type="scientific">Sulfuricella denitrificans (strain DSM 22764 / NBRC 105220 / skB26)</name>
    <dbReference type="NCBI Taxonomy" id="1163617"/>
    <lineage>
        <taxon>Bacteria</taxon>
        <taxon>Pseudomonadati</taxon>
        <taxon>Pseudomonadota</taxon>
        <taxon>Betaproteobacteria</taxon>
        <taxon>Nitrosomonadales</taxon>
        <taxon>Sulfuricellaceae</taxon>
        <taxon>Sulfuricella</taxon>
    </lineage>
</organism>
<proteinExistence type="predicted"/>
<dbReference type="HOGENOM" id="CLU_956234_0_0_4"/>